<evidence type="ECO:0000313" key="2">
    <source>
        <dbReference type="Proteomes" id="UP000007148"/>
    </source>
</evidence>
<organism evidence="1 2">
    <name type="scientific">Serendipita indica (strain DSM 11827)</name>
    <name type="common">Root endophyte fungus</name>
    <name type="synonym">Piriformospora indica</name>
    <dbReference type="NCBI Taxonomy" id="1109443"/>
    <lineage>
        <taxon>Eukaryota</taxon>
        <taxon>Fungi</taxon>
        <taxon>Dikarya</taxon>
        <taxon>Basidiomycota</taxon>
        <taxon>Agaricomycotina</taxon>
        <taxon>Agaricomycetes</taxon>
        <taxon>Sebacinales</taxon>
        <taxon>Serendipitaceae</taxon>
        <taxon>Serendipita</taxon>
    </lineage>
</organism>
<gene>
    <name evidence="1" type="ORF">PIIN_07673</name>
</gene>
<reference evidence="1 2" key="1">
    <citation type="journal article" date="2011" name="PLoS Pathog.">
        <title>Endophytic Life Strategies Decoded by Genome and Transcriptome Analyses of the Mutualistic Root Symbiont Piriformospora indica.</title>
        <authorList>
            <person name="Zuccaro A."/>
            <person name="Lahrmann U."/>
            <person name="Guldener U."/>
            <person name="Langen G."/>
            <person name="Pfiffi S."/>
            <person name="Biedenkopf D."/>
            <person name="Wong P."/>
            <person name="Samans B."/>
            <person name="Grimm C."/>
            <person name="Basiewicz M."/>
            <person name="Murat C."/>
            <person name="Martin F."/>
            <person name="Kogel K.H."/>
        </authorList>
    </citation>
    <scope>NUCLEOTIDE SEQUENCE [LARGE SCALE GENOMIC DNA]</scope>
    <source>
        <strain evidence="1 2">DSM 11827</strain>
    </source>
</reference>
<dbReference type="PANTHER" id="PTHR43245:SF11">
    <property type="entry name" value="LD23561P"/>
    <property type="match status" value="1"/>
</dbReference>
<comment type="caution">
    <text evidence="1">The sequence shown here is derived from an EMBL/GenBank/DDBJ whole genome shotgun (WGS) entry which is preliminary data.</text>
</comment>
<name>G4TQX5_SERID</name>
<dbReference type="STRING" id="1109443.G4TQX5"/>
<dbReference type="Proteomes" id="UP000007148">
    <property type="component" value="Unassembled WGS sequence"/>
</dbReference>
<proteinExistence type="predicted"/>
<dbReference type="InterPro" id="IPR050177">
    <property type="entry name" value="Lipid_A_modif_metabolic_enz"/>
</dbReference>
<dbReference type="HOGENOM" id="CLU_045030_0_0_1"/>
<dbReference type="SUPFAM" id="SSF51735">
    <property type="entry name" value="NAD(P)-binding Rossmann-fold domains"/>
    <property type="match status" value="1"/>
</dbReference>
<dbReference type="InParanoid" id="G4TQX5"/>
<dbReference type="OrthoDB" id="16464at2759"/>
<sequence length="427" mass="47389">MSAKPNAIIFGALHSFTPVLVCSLFPEGKEPLVAHVRIVDKYSIHPPTTYLIKSFRNLLESKKGVIEYRQANLTVPAVVQKCVEDPAPDGRPYTYVFDNSGNFYYNLPSEVHVEQSLKPSLNIAQAVAATNAANPSTVKAYVRGLPPFYNHKDPPEKYKEGDDRAWKPLGNRGIWWHESVRAIGNIKDLPLVVLRAGYYYGEGLVYSECTSAIALGAVYKELKTEMKLYWSRNLRKNTIHIEDLARAHWMAAEWIASTGRNNANALIGVPIPPSQSPLVTPANTSTLSTPLPPPTESITVPVFNVVDGSDTTQGAISDAISAYFGIQAVWLDERLTELSGAKLQKFTEDVNDVHVGAWDAMVREATPRIKETPISPYTEAHQVEEHGCSLDGSKIRDVLGFKPTRGKFDEQAVRLYVEWCRAEGVWP</sequence>
<dbReference type="eggNOG" id="KOG1430">
    <property type="taxonomic scope" value="Eukaryota"/>
</dbReference>
<protein>
    <recommendedName>
        <fullName evidence="3">NAD-dependent epimerase/dehydratase domain-containing protein</fullName>
    </recommendedName>
</protein>
<dbReference type="InterPro" id="IPR036291">
    <property type="entry name" value="NAD(P)-bd_dom_sf"/>
</dbReference>
<dbReference type="AlphaFoldDB" id="G4TQX5"/>
<dbReference type="Gene3D" id="3.40.50.720">
    <property type="entry name" value="NAD(P)-binding Rossmann-like Domain"/>
    <property type="match status" value="1"/>
</dbReference>
<dbReference type="PANTHER" id="PTHR43245">
    <property type="entry name" value="BIFUNCTIONAL POLYMYXIN RESISTANCE PROTEIN ARNA"/>
    <property type="match status" value="1"/>
</dbReference>
<keyword evidence="2" id="KW-1185">Reference proteome</keyword>
<dbReference type="EMBL" id="CAFZ01000247">
    <property type="protein sequence ID" value="CCA73718.1"/>
    <property type="molecule type" value="Genomic_DNA"/>
</dbReference>
<evidence type="ECO:0008006" key="3">
    <source>
        <dbReference type="Google" id="ProtNLM"/>
    </source>
</evidence>
<accession>G4TQX5</accession>
<evidence type="ECO:0000313" key="1">
    <source>
        <dbReference type="EMBL" id="CCA73718.1"/>
    </source>
</evidence>